<proteinExistence type="predicted"/>
<protein>
    <submittedName>
        <fullName evidence="6">AcrR family transcriptional regulator</fullName>
    </submittedName>
</protein>
<comment type="caution">
    <text evidence="6">The sequence shown here is derived from an EMBL/GenBank/DDBJ whole genome shotgun (WGS) entry which is preliminary data.</text>
</comment>
<keyword evidence="7" id="KW-1185">Reference proteome</keyword>
<dbReference type="PANTHER" id="PTHR30055:SF234">
    <property type="entry name" value="HTH-TYPE TRANSCRIPTIONAL REGULATOR BETI"/>
    <property type="match status" value="1"/>
</dbReference>
<dbReference type="PROSITE" id="PS50977">
    <property type="entry name" value="HTH_TETR_2"/>
    <property type="match status" value="1"/>
</dbReference>
<evidence type="ECO:0000256" key="3">
    <source>
        <dbReference type="ARBA" id="ARBA00023163"/>
    </source>
</evidence>
<evidence type="ECO:0000256" key="1">
    <source>
        <dbReference type="ARBA" id="ARBA00023015"/>
    </source>
</evidence>
<feature type="domain" description="HTH tetR-type" evidence="5">
    <location>
        <begin position="11"/>
        <end position="71"/>
    </location>
</feature>
<dbReference type="InterPro" id="IPR009057">
    <property type="entry name" value="Homeodomain-like_sf"/>
</dbReference>
<gene>
    <name evidence="6" type="ORF">JOF44_002993</name>
</gene>
<sequence>MAKSGLSRVPTARRAALEAAAVAEFSAAGFRGASLNAIIQSVGMSKSSFYHVIDSKADLFEQIVASLAARVAERLRPPDPESFAGPAFWDGIDEFVARFAELAATDADLAALGRMFYLSDAPDAGDPSSGAAGARPALLADVRDWVDAVLAVGRRGGHITETLPRDLQRHLVFAVVRAMDEWSVAHLAELGPQAVRQLATAESEALRGLLEPRRREGPD</sequence>
<dbReference type="RefSeq" id="WP_209893121.1">
    <property type="nucleotide sequence ID" value="NZ_BAAAJV010000041.1"/>
</dbReference>
<evidence type="ECO:0000313" key="6">
    <source>
        <dbReference type="EMBL" id="MBP2410090.1"/>
    </source>
</evidence>
<feature type="DNA-binding region" description="H-T-H motif" evidence="4">
    <location>
        <begin position="34"/>
        <end position="53"/>
    </location>
</feature>
<organism evidence="6 7">
    <name type="scientific">Brachybacterium fresconis</name>
    <dbReference type="NCBI Taxonomy" id="173363"/>
    <lineage>
        <taxon>Bacteria</taxon>
        <taxon>Bacillati</taxon>
        <taxon>Actinomycetota</taxon>
        <taxon>Actinomycetes</taxon>
        <taxon>Micrococcales</taxon>
        <taxon>Dermabacteraceae</taxon>
        <taxon>Brachybacterium</taxon>
    </lineage>
</organism>
<dbReference type="Proteomes" id="UP000698222">
    <property type="component" value="Unassembled WGS sequence"/>
</dbReference>
<reference evidence="6 7" key="1">
    <citation type="submission" date="2021-03" db="EMBL/GenBank/DDBJ databases">
        <title>Sequencing the genomes of 1000 actinobacteria strains.</title>
        <authorList>
            <person name="Klenk H.-P."/>
        </authorList>
    </citation>
    <scope>NUCLEOTIDE SEQUENCE [LARGE SCALE GENOMIC DNA]</scope>
    <source>
        <strain evidence="6 7">DSM 14564</strain>
    </source>
</reference>
<dbReference type="InterPro" id="IPR001647">
    <property type="entry name" value="HTH_TetR"/>
</dbReference>
<keyword evidence="1" id="KW-0805">Transcription regulation</keyword>
<dbReference type="Gene3D" id="1.10.357.10">
    <property type="entry name" value="Tetracycline Repressor, domain 2"/>
    <property type="match status" value="1"/>
</dbReference>
<evidence type="ECO:0000259" key="5">
    <source>
        <dbReference type="PROSITE" id="PS50977"/>
    </source>
</evidence>
<evidence type="ECO:0000256" key="2">
    <source>
        <dbReference type="ARBA" id="ARBA00023125"/>
    </source>
</evidence>
<dbReference type="InterPro" id="IPR050109">
    <property type="entry name" value="HTH-type_TetR-like_transc_reg"/>
</dbReference>
<name>A0ABS4YNJ1_9MICO</name>
<accession>A0ABS4YNJ1</accession>
<keyword evidence="3" id="KW-0804">Transcription</keyword>
<dbReference type="Pfam" id="PF00440">
    <property type="entry name" value="TetR_N"/>
    <property type="match status" value="1"/>
</dbReference>
<evidence type="ECO:0000313" key="7">
    <source>
        <dbReference type="Proteomes" id="UP000698222"/>
    </source>
</evidence>
<evidence type="ECO:0000256" key="4">
    <source>
        <dbReference type="PROSITE-ProRule" id="PRU00335"/>
    </source>
</evidence>
<keyword evidence="2 4" id="KW-0238">DNA-binding</keyword>
<dbReference type="PANTHER" id="PTHR30055">
    <property type="entry name" value="HTH-TYPE TRANSCRIPTIONAL REGULATOR RUTR"/>
    <property type="match status" value="1"/>
</dbReference>
<dbReference type="EMBL" id="JAGIOC010000001">
    <property type="protein sequence ID" value="MBP2410090.1"/>
    <property type="molecule type" value="Genomic_DNA"/>
</dbReference>
<dbReference type="SUPFAM" id="SSF46689">
    <property type="entry name" value="Homeodomain-like"/>
    <property type="match status" value="1"/>
</dbReference>